<evidence type="ECO:0000313" key="3">
    <source>
        <dbReference type="Proteomes" id="UP000033047"/>
    </source>
</evidence>
<name>A0A0F5JIQ5_9BACT</name>
<dbReference type="Pfam" id="PF13568">
    <property type="entry name" value="OMP_b-brl_2"/>
    <property type="match status" value="1"/>
</dbReference>
<dbReference type="InterPro" id="IPR025665">
    <property type="entry name" value="Beta-barrel_OMP_2"/>
</dbReference>
<dbReference type="AlphaFoldDB" id="A0A0F5JIQ5"/>
<dbReference type="EMBL" id="AQHV01000009">
    <property type="protein sequence ID" value="KKB57480.1"/>
    <property type="molecule type" value="Genomic_DNA"/>
</dbReference>
<reference evidence="2 3" key="1">
    <citation type="submission" date="2013-04" db="EMBL/GenBank/DDBJ databases">
        <title>The Genome Sequence of Parabacteroides goldsteinii DSM 19448.</title>
        <authorList>
            <consortium name="The Broad Institute Genomics Platform"/>
            <person name="Earl A."/>
            <person name="Ward D."/>
            <person name="Feldgarden M."/>
            <person name="Gevers D."/>
            <person name="Martens E."/>
            <person name="Sakamoto M."/>
            <person name="Benno Y."/>
            <person name="Song Y."/>
            <person name="Liu C."/>
            <person name="Lee J."/>
            <person name="Bolanos M."/>
            <person name="Vaisanen M.L."/>
            <person name="Finegold S.M."/>
            <person name="Walker B."/>
            <person name="Young S."/>
            <person name="Zeng Q."/>
            <person name="Gargeya S."/>
            <person name="Fitzgerald M."/>
            <person name="Haas B."/>
            <person name="Abouelleil A."/>
            <person name="Allen A.W."/>
            <person name="Alvarado L."/>
            <person name="Arachchi H.M."/>
            <person name="Berlin A.M."/>
            <person name="Chapman S.B."/>
            <person name="Gainer-Dewar J."/>
            <person name="Goldberg J."/>
            <person name="Griggs A."/>
            <person name="Gujja S."/>
            <person name="Hansen M."/>
            <person name="Howarth C."/>
            <person name="Imamovic A."/>
            <person name="Ireland A."/>
            <person name="Larimer J."/>
            <person name="McCowan C."/>
            <person name="Murphy C."/>
            <person name="Pearson M."/>
            <person name="Poon T.W."/>
            <person name="Priest M."/>
            <person name="Roberts A."/>
            <person name="Saif S."/>
            <person name="Shea T."/>
            <person name="Sisk P."/>
            <person name="Sykes S."/>
            <person name="Wortman J."/>
            <person name="Nusbaum C."/>
            <person name="Birren B."/>
        </authorList>
    </citation>
    <scope>NUCLEOTIDE SEQUENCE [LARGE SCALE GENOMIC DNA]</scope>
    <source>
        <strain evidence="2 3">DSM 19448</strain>
    </source>
</reference>
<dbReference type="Proteomes" id="UP000033047">
    <property type="component" value="Unassembled WGS sequence"/>
</dbReference>
<proteinExistence type="predicted"/>
<feature type="domain" description="Outer membrane protein beta-barrel" evidence="1">
    <location>
        <begin position="15"/>
        <end position="194"/>
    </location>
</feature>
<gene>
    <name evidence="2" type="ORF">HMPREF1535_01301</name>
</gene>
<dbReference type="PATRIC" id="fig|927665.4.peg.1330"/>
<dbReference type="HOGENOM" id="CLU_1228931_0_0_10"/>
<evidence type="ECO:0000259" key="1">
    <source>
        <dbReference type="Pfam" id="PF13568"/>
    </source>
</evidence>
<protein>
    <recommendedName>
        <fullName evidence="1">Outer membrane protein beta-barrel domain-containing protein</fullName>
    </recommendedName>
</protein>
<accession>A0A0F5JIQ5</accession>
<sequence length="225" mass="24688">MLVLILFSAAKMSAQFRLGAEIGMNVSSLAIIANSHNVDVTGGVSVDYLFKNGVMLQSGLSYSSKGASGLWDRYNYSSVLRHANIHLGYLEIPLMVGYRIPLMEKVHLVPSIGTYFACGVVGSGDLDIIVSDESGSTRPAETWDNPFKDFKKEGFVDTEIKAFDRFDSGLRFGLSGEISDFVISFAYDLGLKKVWSGFDTPSYKTSTHKMKNRTASISVGYKFSL</sequence>
<organism evidence="2 3">
    <name type="scientific">Parabacteroides goldsteinii DSM 19448 = WAL 12034</name>
    <dbReference type="NCBI Taxonomy" id="927665"/>
    <lineage>
        <taxon>Bacteria</taxon>
        <taxon>Pseudomonadati</taxon>
        <taxon>Bacteroidota</taxon>
        <taxon>Bacteroidia</taxon>
        <taxon>Bacteroidales</taxon>
        <taxon>Tannerellaceae</taxon>
        <taxon>Parabacteroides</taxon>
    </lineage>
</organism>
<comment type="caution">
    <text evidence="2">The sequence shown here is derived from an EMBL/GenBank/DDBJ whole genome shotgun (WGS) entry which is preliminary data.</text>
</comment>
<dbReference type="STRING" id="927665.HMPREF1535_01301"/>
<evidence type="ECO:0000313" key="2">
    <source>
        <dbReference type="EMBL" id="KKB57480.1"/>
    </source>
</evidence>